<dbReference type="Proteomes" id="UP000013785">
    <property type="component" value="Unassembled WGS sequence"/>
</dbReference>
<dbReference type="Pfam" id="PF00356">
    <property type="entry name" value="LacI"/>
    <property type="match status" value="1"/>
</dbReference>
<dbReference type="PROSITE" id="PS00356">
    <property type="entry name" value="HTH_LACI_1"/>
    <property type="match status" value="1"/>
</dbReference>
<dbReference type="InterPro" id="IPR046335">
    <property type="entry name" value="LacI/GalR-like_sensor"/>
</dbReference>
<evidence type="ECO:0000259" key="4">
    <source>
        <dbReference type="PROSITE" id="PS50932"/>
    </source>
</evidence>
<dbReference type="SUPFAM" id="SSF53822">
    <property type="entry name" value="Periplasmic binding protein-like I"/>
    <property type="match status" value="1"/>
</dbReference>
<dbReference type="PROSITE" id="PS50932">
    <property type="entry name" value="HTH_LACI_2"/>
    <property type="match status" value="1"/>
</dbReference>
<sequence length="328" mass="37102">MATIKDIAELAGVSPATVSRVLNYDTELSVGHDTKKKIFEAAEELNYTKHKKNQRHEKSQLRLIQWYNEVEELDDLYYLSIRLGIEKKAEELGIRLLKETLSQMSDETVDGTIALGKFDTEQIELLGKSQDNLLFVDFDAMQQGYNSLVVDFHQSVQDVVDYFLSNGYTKLGILAGKEYTKPTHQLISDVRFSVFRELLSQKNLYDEAFVIEADFSVEAGYEAMKRFLKKKREELPEAFFASNDALAIGALRAMQEAGVIVPDELAVIGFNDISVAKYVSPPLTTVKVYTEWMGELAIETILSLSKDKSPVPRKITVGTELIYRESTN</sequence>
<dbReference type="Gene3D" id="1.10.260.40">
    <property type="entry name" value="lambda repressor-like DNA-binding domains"/>
    <property type="match status" value="1"/>
</dbReference>
<gene>
    <name evidence="5" type="ORF">UC3_00627</name>
</gene>
<dbReference type="OrthoDB" id="43195at2"/>
<keyword evidence="2" id="KW-0238">DNA-binding</keyword>
<dbReference type="SUPFAM" id="SSF47413">
    <property type="entry name" value="lambda repressor-like DNA-binding domains"/>
    <property type="match status" value="1"/>
</dbReference>
<dbReference type="InterPro" id="IPR028082">
    <property type="entry name" value="Peripla_BP_I"/>
</dbReference>
<dbReference type="EMBL" id="AJAT01000008">
    <property type="protein sequence ID" value="EOL47624.1"/>
    <property type="molecule type" value="Genomic_DNA"/>
</dbReference>
<dbReference type="CDD" id="cd01544">
    <property type="entry name" value="PBP1_GalR"/>
    <property type="match status" value="1"/>
</dbReference>
<dbReference type="AlphaFoldDB" id="R3U186"/>
<evidence type="ECO:0000256" key="1">
    <source>
        <dbReference type="ARBA" id="ARBA00023015"/>
    </source>
</evidence>
<dbReference type="STRING" id="154621.RV11_GL000428"/>
<dbReference type="PANTHER" id="PTHR30146">
    <property type="entry name" value="LACI-RELATED TRANSCRIPTIONAL REPRESSOR"/>
    <property type="match status" value="1"/>
</dbReference>
<dbReference type="PATRIC" id="fig|1158610.3.peg.603"/>
<keyword evidence="1" id="KW-0805">Transcription regulation</keyword>
<name>R3U186_9ENTE</name>
<reference evidence="5 6" key="1">
    <citation type="submission" date="2013-02" db="EMBL/GenBank/DDBJ databases">
        <title>The Genome Sequence of Enterococcus phoeniculicola BAA-412.</title>
        <authorList>
            <consortium name="The Broad Institute Genome Sequencing Platform"/>
            <consortium name="The Broad Institute Genome Sequencing Center for Infectious Disease"/>
            <person name="Earl A.M."/>
            <person name="Gilmore M.S."/>
            <person name="Lebreton F."/>
            <person name="Walker B."/>
            <person name="Young S.K."/>
            <person name="Zeng Q."/>
            <person name="Gargeya S."/>
            <person name="Fitzgerald M."/>
            <person name="Haas B."/>
            <person name="Abouelleil A."/>
            <person name="Alvarado L."/>
            <person name="Arachchi H.M."/>
            <person name="Berlin A.M."/>
            <person name="Chapman S.B."/>
            <person name="Dewar J."/>
            <person name="Goldberg J."/>
            <person name="Griggs A."/>
            <person name="Gujja S."/>
            <person name="Hansen M."/>
            <person name="Howarth C."/>
            <person name="Imamovic A."/>
            <person name="Larimer J."/>
            <person name="McCowan C."/>
            <person name="Murphy C."/>
            <person name="Neiman D."/>
            <person name="Pearson M."/>
            <person name="Priest M."/>
            <person name="Roberts A."/>
            <person name="Saif S."/>
            <person name="Shea T."/>
            <person name="Sisk P."/>
            <person name="Sykes S."/>
            <person name="Wortman J."/>
            <person name="Nusbaum C."/>
            <person name="Birren B."/>
        </authorList>
    </citation>
    <scope>NUCLEOTIDE SEQUENCE [LARGE SCALE GENOMIC DNA]</scope>
    <source>
        <strain evidence="5 6">ATCC BAA-412</strain>
    </source>
</reference>
<evidence type="ECO:0000256" key="3">
    <source>
        <dbReference type="ARBA" id="ARBA00023163"/>
    </source>
</evidence>
<evidence type="ECO:0000313" key="5">
    <source>
        <dbReference type="EMBL" id="EOL47624.1"/>
    </source>
</evidence>
<proteinExistence type="predicted"/>
<comment type="caution">
    <text evidence="5">The sequence shown here is derived from an EMBL/GenBank/DDBJ whole genome shotgun (WGS) entry which is preliminary data.</text>
</comment>
<dbReference type="GO" id="GO:0003700">
    <property type="term" value="F:DNA-binding transcription factor activity"/>
    <property type="evidence" value="ECO:0007669"/>
    <property type="project" value="TreeGrafter"/>
</dbReference>
<evidence type="ECO:0000313" key="6">
    <source>
        <dbReference type="Proteomes" id="UP000013785"/>
    </source>
</evidence>
<accession>R3U186</accession>
<dbReference type="Gene3D" id="3.40.50.2300">
    <property type="match status" value="2"/>
</dbReference>
<dbReference type="eggNOG" id="COG1609">
    <property type="taxonomic scope" value="Bacteria"/>
</dbReference>
<keyword evidence="6" id="KW-1185">Reference proteome</keyword>
<dbReference type="RefSeq" id="WP_010767300.1">
    <property type="nucleotide sequence ID" value="NZ_ASWE01000004.1"/>
</dbReference>
<dbReference type="PANTHER" id="PTHR30146:SF149">
    <property type="entry name" value="HTH-TYPE TRANSCRIPTIONAL REGULATOR EBGR"/>
    <property type="match status" value="1"/>
</dbReference>
<dbReference type="CDD" id="cd01392">
    <property type="entry name" value="HTH_LacI"/>
    <property type="match status" value="1"/>
</dbReference>
<keyword evidence="3" id="KW-0804">Transcription</keyword>
<dbReference type="InterPro" id="IPR000843">
    <property type="entry name" value="HTH_LacI"/>
</dbReference>
<dbReference type="InterPro" id="IPR010982">
    <property type="entry name" value="Lambda_DNA-bd_dom_sf"/>
</dbReference>
<dbReference type="HOGENOM" id="CLU_037628_1_2_9"/>
<dbReference type="Pfam" id="PF13377">
    <property type="entry name" value="Peripla_BP_3"/>
    <property type="match status" value="1"/>
</dbReference>
<dbReference type="SMART" id="SM00354">
    <property type="entry name" value="HTH_LACI"/>
    <property type="match status" value="1"/>
</dbReference>
<protein>
    <submittedName>
        <fullName evidence="5">LacI family transcriptional regulator</fullName>
    </submittedName>
</protein>
<dbReference type="PRINTS" id="PR00036">
    <property type="entry name" value="HTHLACI"/>
</dbReference>
<feature type="domain" description="HTH lacI-type" evidence="4">
    <location>
        <begin position="2"/>
        <end position="58"/>
    </location>
</feature>
<dbReference type="GO" id="GO:0000976">
    <property type="term" value="F:transcription cis-regulatory region binding"/>
    <property type="evidence" value="ECO:0007669"/>
    <property type="project" value="TreeGrafter"/>
</dbReference>
<evidence type="ECO:0000256" key="2">
    <source>
        <dbReference type="ARBA" id="ARBA00023125"/>
    </source>
</evidence>
<organism evidence="5 6">
    <name type="scientific">Enterococcus phoeniculicola ATCC BAA-412</name>
    <dbReference type="NCBI Taxonomy" id="1158610"/>
    <lineage>
        <taxon>Bacteria</taxon>
        <taxon>Bacillati</taxon>
        <taxon>Bacillota</taxon>
        <taxon>Bacilli</taxon>
        <taxon>Lactobacillales</taxon>
        <taxon>Enterococcaceae</taxon>
        <taxon>Enterococcus</taxon>
    </lineage>
</organism>